<evidence type="ECO:0008006" key="3">
    <source>
        <dbReference type="Google" id="ProtNLM"/>
    </source>
</evidence>
<dbReference type="EMBL" id="JAARZA010000011">
    <property type="protein sequence ID" value="MBC2242249.1"/>
    <property type="molecule type" value="Genomic_DNA"/>
</dbReference>
<name>A0A842FC78_9LIST</name>
<proteinExistence type="predicted"/>
<accession>A0A842FC78</accession>
<protein>
    <recommendedName>
        <fullName evidence="3">HTH cro/C1-type domain-containing protein</fullName>
    </recommendedName>
</protein>
<evidence type="ECO:0000313" key="2">
    <source>
        <dbReference type="Proteomes" id="UP000553016"/>
    </source>
</evidence>
<dbReference type="RefSeq" id="WP_185541798.1">
    <property type="nucleotide sequence ID" value="NZ_JAARZA010000011.1"/>
</dbReference>
<sequence>MKKSELQIRREESGLSISELAYKASKMGDVGSVGHLELTIQFIETGVLMCPKPRKTYEYKVLARALKCKVEDIWARLETKCRREGVTA</sequence>
<reference evidence="1 2" key="1">
    <citation type="submission" date="2020-03" db="EMBL/GenBank/DDBJ databases">
        <title>Soil Listeria distribution.</title>
        <authorList>
            <person name="Liao J."/>
            <person name="Wiedmann M."/>
        </authorList>
    </citation>
    <scope>NUCLEOTIDE SEQUENCE [LARGE SCALE GENOMIC DNA]</scope>
    <source>
        <strain evidence="1 2">FSL L7-0149</strain>
    </source>
</reference>
<dbReference type="Proteomes" id="UP000553016">
    <property type="component" value="Unassembled WGS sequence"/>
</dbReference>
<evidence type="ECO:0000313" key="1">
    <source>
        <dbReference type="EMBL" id="MBC2242249.1"/>
    </source>
</evidence>
<organism evidence="1 2">
    <name type="scientific">Listeria booriae</name>
    <dbReference type="NCBI Taxonomy" id="1552123"/>
    <lineage>
        <taxon>Bacteria</taxon>
        <taxon>Bacillati</taxon>
        <taxon>Bacillota</taxon>
        <taxon>Bacilli</taxon>
        <taxon>Bacillales</taxon>
        <taxon>Listeriaceae</taxon>
        <taxon>Listeria</taxon>
    </lineage>
</organism>
<gene>
    <name evidence="1" type="ORF">HCB35_17380</name>
</gene>
<comment type="caution">
    <text evidence="1">The sequence shown here is derived from an EMBL/GenBank/DDBJ whole genome shotgun (WGS) entry which is preliminary data.</text>
</comment>
<dbReference type="AlphaFoldDB" id="A0A842FC78"/>